<name>A0A3L7ACX1_9MICO</name>
<dbReference type="PROSITE" id="PS01247">
    <property type="entry name" value="IUNH"/>
    <property type="match status" value="1"/>
</dbReference>
<comment type="caution">
    <text evidence="4">The sequence shown here is derived from an EMBL/GenBank/DDBJ whole genome shotgun (WGS) entry which is preliminary data.</text>
</comment>
<dbReference type="AlphaFoldDB" id="A0A3L7ACX1"/>
<accession>A0A3L7ACX1</accession>
<dbReference type="OrthoDB" id="9797882at2"/>
<protein>
    <submittedName>
        <fullName evidence="4">Nucleoside hydrolase</fullName>
    </submittedName>
</protein>
<keyword evidence="1 4" id="KW-0378">Hydrolase</keyword>
<sequence length="336" mass="35919">MTTAHTERRATSFVIDSDTGSDDAVAILIAALTEGSSIRLITTVAGNVGLERATRNALYTLDVAGQAHVPVYRGAASPLLRSLETAQNIHGEDGLGDLGLNEPTASAAETPAVLALLEVARTEPGQHALVTIGPMTNIALAISIDPDFLSRFTHVYCMAGVSDFVGNVTALAEFNVWVDPEATRIVLNAARAEQVTLVGWDLSRKWGVMRDEDQAALRAVGTPVADFAQRICARLDEYSRTEGGLEGYDLPDPIAVALAIDPGMVLADERAHVSVSTDEATRGALIIDRRVQAEPANVRLITEIDERRFKEIMLAAYVSGPVSSAWTEWNTAASRS</sequence>
<dbReference type="InterPro" id="IPR015910">
    <property type="entry name" value="I/U_nuclsd_hydro_CS"/>
</dbReference>
<evidence type="ECO:0000256" key="2">
    <source>
        <dbReference type="ARBA" id="ARBA00023295"/>
    </source>
</evidence>
<dbReference type="InterPro" id="IPR036452">
    <property type="entry name" value="Ribo_hydro-like"/>
</dbReference>
<evidence type="ECO:0000256" key="1">
    <source>
        <dbReference type="ARBA" id="ARBA00022801"/>
    </source>
</evidence>
<proteinExistence type="predicted"/>
<dbReference type="InterPro" id="IPR001910">
    <property type="entry name" value="Inosine/uridine_hydrolase_dom"/>
</dbReference>
<dbReference type="EMBL" id="RCUX01000002">
    <property type="protein sequence ID" value="RLP77578.1"/>
    <property type="molecule type" value="Genomic_DNA"/>
</dbReference>
<reference evidence="4 5" key="1">
    <citation type="submission" date="2018-10" db="EMBL/GenBank/DDBJ databases">
        <authorList>
            <person name="Li J."/>
        </authorList>
    </citation>
    <scope>NUCLEOTIDE SEQUENCE [LARGE SCALE GENOMIC DNA]</scope>
    <source>
        <strain evidence="4 5">IF 016277</strain>
    </source>
</reference>
<dbReference type="GO" id="GO:0016799">
    <property type="term" value="F:hydrolase activity, hydrolyzing N-glycosyl compounds"/>
    <property type="evidence" value="ECO:0007669"/>
    <property type="project" value="InterPro"/>
</dbReference>
<gene>
    <name evidence="4" type="ORF">D9V32_03370</name>
</gene>
<keyword evidence="2" id="KW-0326">Glycosidase</keyword>
<organism evidence="4 5">
    <name type="scientific">Mycetocola tolaasinivorans</name>
    <dbReference type="NCBI Taxonomy" id="76635"/>
    <lineage>
        <taxon>Bacteria</taxon>
        <taxon>Bacillati</taxon>
        <taxon>Actinomycetota</taxon>
        <taxon>Actinomycetes</taxon>
        <taxon>Micrococcales</taxon>
        <taxon>Microbacteriaceae</taxon>
        <taxon>Mycetocola</taxon>
    </lineage>
</organism>
<dbReference type="Pfam" id="PF01156">
    <property type="entry name" value="IU_nuc_hydro"/>
    <property type="match status" value="1"/>
</dbReference>
<evidence type="ECO:0000313" key="5">
    <source>
        <dbReference type="Proteomes" id="UP000272503"/>
    </source>
</evidence>
<dbReference type="PANTHER" id="PTHR46190:SF1">
    <property type="entry name" value="SI:CH211-201H21.5"/>
    <property type="match status" value="1"/>
</dbReference>
<dbReference type="SUPFAM" id="SSF53590">
    <property type="entry name" value="Nucleoside hydrolase"/>
    <property type="match status" value="1"/>
</dbReference>
<dbReference type="InterPro" id="IPR052775">
    <property type="entry name" value="IUN_hydrolase"/>
</dbReference>
<evidence type="ECO:0000313" key="4">
    <source>
        <dbReference type="EMBL" id="RLP77578.1"/>
    </source>
</evidence>
<dbReference type="RefSeq" id="WP_121647560.1">
    <property type="nucleotide sequence ID" value="NZ_RCUX01000002.1"/>
</dbReference>
<evidence type="ECO:0000259" key="3">
    <source>
        <dbReference type="Pfam" id="PF01156"/>
    </source>
</evidence>
<feature type="domain" description="Inosine/uridine-preferring nucleoside hydrolase" evidence="3">
    <location>
        <begin position="14"/>
        <end position="311"/>
    </location>
</feature>
<keyword evidence="5" id="KW-1185">Reference proteome</keyword>
<dbReference type="Proteomes" id="UP000272503">
    <property type="component" value="Unassembled WGS sequence"/>
</dbReference>
<dbReference type="Gene3D" id="3.90.245.10">
    <property type="entry name" value="Ribonucleoside hydrolase-like"/>
    <property type="match status" value="1"/>
</dbReference>
<dbReference type="PANTHER" id="PTHR46190">
    <property type="entry name" value="SI:CH211-201H21.5-RELATED"/>
    <property type="match status" value="1"/>
</dbReference>